<gene>
    <name evidence="2" type="ORF">TCNE_LOCUS8256</name>
</gene>
<keyword evidence="3" id="KW-1185">Reference proteome</keyword>
<reference evidence="4" key="1">
    <citation type="submission" date="2016-06" db="UniProtKB">
        <authorList>
            <consortium name="WormBaseParasite"/>
        </authorList>
    </citation>
    <scope>IDENTIFICATION</scope>
</reference>
<proteinExistence type="predicted"/>
<accession>A0A183UID6</accession>
<protein>
    <submittedName>
        <fullName evidence="2 4">Uncharacterized protein</fullName>
    </submittedName>
</protein>
<feature type="transmembrane region" description="Helical" evidence="1">
    <location>
        <begin position="12"/>
        <end position="32"/>
    </location>
</feature>
<dbReference type="WBParaSite" id="TCNE_0000825601-mRNA-1">
    <property type="protein sequence ID" value="TCNE_0000825601-mRNA-1"/>
    <property type="gene ID" value="TCNE_0000825601"/>
</dbReference>
<organism evidence="3 4">
    <name type="scientific">Toxocara canis</name>
    <name type="common">Canine roundworm</name>
    <dbReference type="NCBI Taxonomy" id="6265"/>
    <lineage>
        <taxon>Eukaryota</taxon>
        <taxon>Metazoa</taxon>
        <taxon>Ecdysozoa</taxon>
        <taxon>Nematoda</taxon>
        <taxon>Chromadorea</taxon>
        <taxon>Rhabditida</taxon>
        <taxon>Spirurina</taxon>
        <taxon>Ascaridomorpha</taxon>
        <taxon>Ascaridoidea</taxon>
        <taxon>Toxocaridae</taxon>
        <taxon>Toxocara</taxon>
    </lineage>
</organism>
<evidence type="ECO:0000256" key="1">
    <source>
        <dbReference type="SAM" id="Phobius"/>
    </source>
</evidence>
<reference evidence="2 3" key="2">
    <citation type="submission" date="2018-11" db="EMBL/GenBank/DDBJ databases">
        <authorList>
            <consortium name="Pathogen Informatics"/>
        </authorList>
    </citation>
    <scope>NUCLEOTIDE SEQUENCE [LARGE SCALE GENOMIC DNA]</scope>
</reference>
<keyword evidence="1" id="KW-0812">Transmembrane</keyword>
<evidence type="ECO:0000313" key="3">
    <source>
        <dbReference type="Proteomes" id="UP000050794"/>
    </source>
</evidence>
<evidence type="ECO:0000313" key="4">
    <source>
        <dbReference type="WBParaSite" id="TCNE_0000825601-mRNA-1"/>
    </source>
</evidence>
<dbReference type="EMBL" id="UYWY01019860">
    <property type="protein sequence ID" value="VDM39577.1"/>
    <property type="molecule type" value="Genomic_DNA"/>
</dbReference>
<dbReference type="AlphaFoldDB" id="A0A183UID6"/>
<evidence type="ECO:0000313" key="2">
    <source>
        <dbReference type="EMBL" id="VDM39577.1"/>
    </source>
</evidence>
<name>A0A183UID6_TOXCA</name>
<dbReference type="Proteomes" id="UP000050794">
    <property type="component" value="Unassembled WGS sequence"/>
</dbReference>
<sequence>MNQANRKLTTAMSSLLSIIGTLTILMLIVVNFSNASALFGWGTPWGGYGYGHAGYRFDVLPFGGPWGRRWGGWGWGW</sequence>
<keyword evidence="1" id="KW-0472">Membrane</keyword>
<keyword evidence="1" id="KW-1133">Transmembrane helix</keyword>